<organism evidence="4 5">
    <name type="scientific">Winogradskyella ouciana</name>
    <dbReference type="NCBI Taxonomy" id="2608631"/>
    <lineage>
        <taxon>Bacteria</taxon>
        <taxon>Pseudomonadati</taxon>
        <taxon>Bacteroidota</taxon>
        <taxon>Flavobacteriia</taxon>
        <taxon>Flavobacteriales</taxon>
        <taxon>Flavobacteriaceae</taxon>
        <taxon>Winogradskyella</taxon>
    </lineage>
</organism>
<gene>
    <name evidence="4" type="ORF">F1003_04535</name>
</gene>
<dbReference type="Pfam" id="PF00932">
    <property type="entry name" value="LTD"/>
    <property type="match status" value="1"/>
</dbReference>
<dbReference type="InterPro" id="IPR036179">
    <property type="entry name" value="Ig-like_dom_sf"/>
</dbReference>
<feature type="compositionally biased region" description="Polar residues" evidence="1">
    <location>
        <begin position="1398"/>
        <end position="1410"/>
    </location>
</feature>
<dbReference type="SUPFAM" id="SSF48726">
    <property type="entry name" value="Immunoglobulin"/>
    <property type="match status" value="1"/>
</dbReference>
<evidence type="ECO:0000256" key="1">
    <source>
        <dbReference type="SAM" id="MobiDB-lite"/>
    </source>
</evidence>
<dbReference type="Pfam" id="PF00041">
    <property type="entry name" value="fn3"/>
    <property type="match status" value="1"/>
</dbReference>
<dbReference type="SMART" id="SM00060">
    <property type="entry name" value="FN3"/>
    <property type="match status" value="2"/>
</dbReference>
<dbReference type="RefSeq" id="WP_155088032.1">
    <property type="nucleotide sequence ID" value="NZ_WJYA01000004.1"/>
</dbReference>
<feature type="region of interest" description="Disordered" evidence="1">
    <location>
        <begin position="1392"/>
        <end position="1420"/>
    </location>
</feature>
<feature type="domain" description="LTD" evidence="3">
    <location>
        <begin position="955"/>
        <end position="1130"/>
    </location>
</feature>
<reference evidence="4 5" key="1">
    <citation type="submission" date="2019-11" db="EMBL/GenBank/DDBJ databases">
        <title>Winogradskyella ouciana sp. nov., isolated from the hadal seawater of the Mariana Trench.</title>
        <authorList>
            <person name="Liu R."/>
        </authorList>
    </citation>
    <scope>NUCLEOTIDE SEQUENCE [LARGE SCALE GENOMIC DNA]</scope>
    <source>
        <strain evidence="4 5">ZXX205</strain>
    </source>
</reference>
<dbReference type="EMBL" id="WJYA01000004">
    <property type="protein sequence ID" value="MTE26193.1"/>
    <property type="molecule type" value="Genomic_DNA"/>
</dbReference>
<feature type="chain" id="PRO_5029636701" evidence="2">
    <location>
        <begin position="22"/>
        <end position="1847"/>
    </location>
</feature>
<evidence type="ECO:0000313" key="5">
    <source>
        <dbReference type="Proteomes" id="UP000447545"/>
    </source>
</evidence>
<protein>
    <submittedName>
        <fullName evidence="4">Choice-of-anchor D domain-containing protein</fullName>
    </submittedName>
</protein>
<evidence type="ECO:0000313" key="4">
    <source>
        <dbReference type="EMBL" id="MTE26193.1"/>
    </source>
</evidence>
<sequence>MKKKYSLIFLAFLCFVVSGYGQVNENFDTNFGTGYNNYNYNNFDINNGLSEGANPRSGRAVRLRNAGSSNLEYVGTDGNGKDGGIGTISFWYRSWDASPTAVYDVEISINNGGYTTIGSQISTSSTTYAQWSHTLNNTSDNIKVRVIRSSGERLIIDDFEITDYAVSSDLVISGTPTDHGSSCLSAAASPVTYTITNNSAAIALNVDVSSDDAQFVISNWTPQAIIPSGTATFDVTFTPTAIGAQNATITVTSTNASGSTIDLDGTGISNPTITTQPANQIEQIPDTATFSVASSDASSYQWEVSTNGGSTWTPIGGANATSFTIGATDASMDGNLYRCILTNACGNTISNSASLTVTNPSPNNVTSTRGCFEDTSVNIDWNAPATGATPTGYVVFMIDGGTAPAGALSDANTYTADANFTTATTVSATLGKVVYKGNGTSATVTNLTEDNNYSITVFAYVGEALTGWSNGTSGGSRVVNGLAQADVRNLVATPLTNQINLNWNNPTPSSCWDQLIIVANQGTVTFTPSGDGSAYSGNDNDVYATPNQLVYETTSSVTSKSVTGFTNGTNYCLKVFIRRGTTWSEGVEVCAVPSLTYCNSSGNTSFDTGTTGVIFNTINNTGTATNVAYSDFTAISTTVTLGESYNLEVRVNTDGNFTTHTRVWIDWNNDGDFSDSNEDYELGTADNVADGTTDQSPLAIEIPSNAVVAATRMRVSTRFNTTSTPCQTGFDGEVEDYTINIVRPANAEINIKGNNITIANGFNAPNGLNNTLFATTNIGATTAPKSYFVENIGLATLNLTGAPRVELTGAHPSDFNVTLQPSSSLASTATSEFRIEFSPTADGTRTATVSIINSDSDENPYTFQIEGTGQCVSTITSTIWPTEGPENTEVTITSATDLTGATATINGVAMTTVSTTATELVVLVPTGATSGNISVLFSIGCSSTNAFTIIDDAISGCETASSSTVPTDLFISEISDATSGSSSFIEIFNGTASSIDLSDYSIRVFNNGSASPSTTANLIGTLAPGGVHVISIGTTTCDLTGNGLAGGLPDQAFNAASGINFNNNSSDALELYNSTTTTSIDVFGVLGSDTWANGLGIGDDGVNYRRQNTAANLPSTTFDITEWDEIDWTSCGDSDYSDFGLYDFSLGVPPTVSVLTAPTFNCTSAISLSVTGTEGVSGGLPLAYQWYYLVPNTSTFMLVPDNADFDNVTTATLDIVNPLGYGDYQFYCQVRENTSTCYQASNAVKLNIITATWNGSWSSAPALNKIVLIDDDYDTSVGTNGETSFEACECIVNTDNELTIANNTYVLVENDLTVNGNIVVMTDGSFVQVNDTAVVDGDVLTDKSKISVEKETAPLASYREYTYWSPPVVGEVISDGLLEADPNRIYLFSGENFRDSTQETNNNNDSTTPGQDDIDDNADDWQNVTGATVMTPGVGYAATHNPAIFINPGQYIYVFEGPFNNGVYNIPIYRNDAELNDNNWNFIGNPYPSAVDADLFLAANASIDQTVGATNGAIFFWSHNTVADANTNGNENLNYSQSDYAIINGSGQTAGGDGITPNRYIPSGQGFFISMDDGATSTIHSGNIRTTDVIFNNSMRVIGNNNQFFRNSIVDQPNKLWLDLTSDNGVFNQILVAYVDGATDNYDGAYYDAHKNLSSELYSGIYSLISDSTDKKFAIQGKDPISLTTDEVIPVGFSTVIDEPTIYTISIRQSEGAFMHENDIYVIDHLLNSIHNLKDSDYSFTSEKGEFNERFEIVFRADALSIDDNQLDDNDLSIVEQSNGDVRFSIGKNLTIANIEILDVLGRQVYNLKGNSSVEVYDLSRLSNAAYIAKVTLSNGQVISKKAIKRK</sequence>
<keyword evidence="5" id="KW-1185">Reference proteome</keyword>
<dbReference type="PROSITE" id="PS51841">
    <property type="entry name" value="LTD"/>
    <property type="match status" value="1"/>
</dbReference>
<dbReference type="SUPFAM" id="SSF49265">
    <property type="entry name" value="Fibronectin type III"/>
    <property type="match status" value="1"/>
</dbReference>
<dbReference type="Proteomes" id="UP000447545">
    <property type="component" value="Unassembled WGS sequence"/>
</dbReference>
<dbReference type="NCBIfam" id="NF012200">
    <property type="entry name" value="choice_anch_D"/>
    <property type="match status" value="2"/>
</dbReference>
<proteinExistence type="predicted"/>
<dbReference type="InterPro" id="IPR036116">
    <property type="entry name" value="FN3_sf"/>
</dbReference>
<dbReference type="Pfam" id="PF20009">
    <property type="entry name" value="GEVED"/>
    <property type="match status" value="1"/>
</dbReference>
<feature type="signal peptide" evidence="2">
    <location>
        <begin position="1"/>
        <end position="21"/>
    </location>
</feature>
<dbReference type="InterPro" id="IPR045474">
    <property type="entry name" value="GEVED"/>
</dbReference>
<keyword evidence="2" id="KW-0732">Signal</keyword>
<comment type="caution">
    <text evidence="4">The sequence shown here is derived from an EMBL/GenBank/DDBJ whole genome shotgun (WGS) entry which is preliminary data.</text>
</comment>
<name>A0A7K1GAL8_9FLAO</name>
<dbReference type="InterPro" id="IPR001322">
    <property type="entry name" value="Lamin_tail_dom"/>
</dbReference>
<dbReference type="InterPro" id="IPR003961">
    <property type="entry name" value="FN3_dom"/>
</dbReference>
<dbReference type="Gene3D" id="2.60.40.10">
    <property type="entry name" value="Immunoglobulins"/>
    <property type="match status" value="4"/>
</dbReference>
<accession>A0A7K1GAL8</accession>
<dbReference type="InterPro" id="IPR013783">
    <property type="entry name" value="Ig-like_fold"/>
</dbReference>
<evidence type="ECO:0000259" key="3">
    <source>
        <dbReference type="PROSITE" id="PS51841"/>
    </source>
</evidence>
<evidence type="ECO:0000256" key="2">
    <source>
        <dbReference type="SAM" id="SignalP"/>
    </source>
</evidence>